<keyword evidence="2" id="KW-1185">Reference proteome</keyword>
<accession>A0ABY2KT04</accession>
<gene>
    <name evidence="1" type="ORF">EEB11_02060</name>
</gene>
<dbReference type="Proteomes" id="UP000297741">
    <property type="component" value="Unassembled WGS sequence"/>
</dbReference>
<comment type="caution">
    <text evidence="1">The sequence shown here is derived from an EMBL/GenBank/DDBJ whole genome shotgun (WGS) entry which is preliminary data.</text>
</comment>
<reference evidence="1 2" key="1">
    <citation type="submission" date="2018-11" db="EMBL/GenBank/DDBJ databases">
        <title>Tabrizicola sp. isolated from sediment of alpine lake.</title>
        <authorList>
            <person name="Liu Z."/>
        </authorList>
    </citation>
    <scope>NUCLEOTIDE SEQUENCE [LARGE SCALE GENOMIC DNA]</scope>
    <source>
        <strain evidence="1 2">DRYC-M-16</strain>
    </source>
</reference>
<proteinExistence type="predicted"/>
<dbReference type="EMBL" id="RPEM01000001">
    <property type="protein sequence ID" value="TGD45358.1"/>
    <property type="molecule type" value="Genomic_DNA"/>
</dbReference>
<evidence type="ECO:0000313" key="1">
    <source>
        <dbReference type="EMBL" id="TGD45358.1"/>
    </source>
</evidence>
<sequence length="59" mass="6316">MNEEGAILLAIGAGLQRPGAIATATRLGVTRTYQLLDQMQEAGRINVARDGRITTNPNH</sequence>
<protein>
    <submittedName>
        <fullName evidence="1">Uncharacterized protein</fullName>
    </submittedName>
</protein>
<evidence type="ECO:0000313" key="2">
    <source>
        <dbReference type="Proteomes" id="UP000297741"/>
    </source>
</evidence>
<organism evidence="1 2">
    <name type="scientific">Pseudotabrizicola sediminis</name>
    <dbReference type="NCBI Taxonomy" id="2486418"/>
    <lineage>
        <taxon>Bacteria</taxon>
        <taxon>Pseudomonadati</taxon>
        <taxon>Pseudomonadota</taxon>
        <taxon>Alphaproteobacteria</taxon>
        <taxon>Rhodobacterales</taxon>
        <taxon>Paracoccaceae</taxon>
        <taxon>Pseudotabrizicola</taxon>
    </lineage>
</organism>
<name>A0ABY2KT04_9RHOB</name>